<gene>
    <name evidence="5 10" type="primary">proC</name>
    <name evidence="10" type="ORF">MUN89_17120</name>
</gene>
<dbReference type="EC" id="1.5.1.2" evidence="5 6"/>
<dbReference type="GO" id="GO:0004735">
    <property type="term" value="F:pyrroline-5-carboxylate reductase activity"/>
    <property type="evidence" value="ECO:0007669"/>
    <property type="project" value="UniProtKB-EC"/>
</dbReference>
<dbReference type="InterPro" id="IPR036291">
    <property type="entry name" value="NAD(P)-bd_dom_sf"/>
</dbReference>
<keyword evidence="5" id="KW-0963">Cytoplasm</keyword>
<feature type="domain" description="Pyrroline-5-carboxylate reductase catalytic N-terminal" evidence="8">
    <location>
        <begin position="4"/>
        <end position="99"/>
    </location>
</feature>
<proteinExistence type="inferred from homology"/>
<keyword evidence="4 5" id="KW-0560">Oxidoreductase</keyword>
<keyword evidence="11" id="KW-1185">Reference proteome</keyword>
<dbReference type="Pfam" id="PF03807">
    <property type="entry name" value="F420_oxidored"/>
    <property type="match status" value="1"/>
</dbReference>
<evidence type="ECO:0000313" key="10">
    <source>
        <dbReference type="EMBL" id="UOQ43611.1"/>
    </source>
</evidence>
<dbReference type="SUPFAM" id="SSF48179">
    <property type="entry name" value="6-phosphogluconate dehydrogenase C-terminal domain-like"/>
    <property type="match status" value="1"/>
</dbReference>
<evidence type="ECO:0000256" key="6">
    <source>
        <dbReference type="NCBIfam" id="TIGR00112"/>
    </source>
</evidence>
<organism evidence="10 11">
    <name type="scientific">Halobacillus salinarum</name>
    <dbReference type="NCBI Taxonomy" id="2932257"/>
    <lineage>
        <taxon>Bacteria</taxon>
        <taxon>Bacillati</taxon>
        <taxon>Bacillota</taxon>
        <taxon>Bacilli</taxon>
        <taxon>Bacillales</taxon>
        <taxon>Bacillaceae</taxon>
        <taxon>Halobacillus</taxon>
    </lineage>
</organism>
<evidence type="ECO:0000256" key="2">
    <source>
        <dbReference type="ARBA" id="ARBA00022650"/>
    </source>
</evidence>
<dbReference type="InterPro" id="IPR000304">
    <property type="entry name" value="Pyrroline-COOH_reductase"/>
</dbReference>
<dbReference type="RefSeq" id="WP_244708970.1">
    <property type="nucleotide sequence ID" value="NZ_CP095073.1"/>
</dbReference>
<dbReference type="PIRSF" id="PIRSF000193">
    <property type="entry name" value="Pyrrol-5-carb_rd"/>
    <property type="match status" value="1"/>
</dbReference>
<keyword evidence="5 7" id="KW-0028">Amino-acid biosynthesis</keyword>
<evidence type="ECO:0000256" key="5">
    <source>
        <dbReference type="HAMAP-Rule" id="MF_01925"/>
    </source>
</evidence>
<dbReference type="PANTHER" id="PTHR11645">
    <property type="entry name" value="PYRROLINE-5-CARBOXYLATE REDUCTASE"/>
    <property type="match status" value="1"/>
</dbReference>
<dbReference type="Proteomes" id="UP000831787">
    <property type="component" value="Chromosome"/>
</dbReference>
<dbReference type="HAMAP" id="MF_01925">
    <property type="entry name" value="P5C_reductase"/>
    <property type="match status" value="1"/>
</dbReference>
<evidence type="ECO:0000256" key="4">
    <source>
        <dbReference type="ARBA" id="ARBA00023002"/>
    </source>
</evidence>
<evidence type="ECO:0000256" key="1">
    <source>
        <dbReference type="ARBA" id="ARBA00005525"/>
    </source>
</evidence>
<dbReference type="Pfam" id="PF14748">
    <property type="entry name" value="P5CR_dimer"/>
    <property type="match status" value="1"/>
</dbReference>
<keyword evidence="2 5" id="KW-0641">Proline biosynthesis</keyword>
<feature type="domain" description="Pyrroline-5-carboxylate reductase dimerisation" evidence="9">
    <location>
        <begin position="162"/>
        <end position="266"/>
    </location>
</feature>
<name>A0ABY4EGL3_9BACI</name>
<dbReference type="PROSITE" id="PS00521">
    <property type="entry name" value="P5CR"/>
    <property type="match status" value="1"/>
</dbReference>
<dbReference type="InterPro" id="IPR053790">
    <property type="entry name" value="P5CR-like_CS"/>
</dbReference>
<dbReference type="PANTHER" id="PTHR11645:SF0">
    <property type="entry name" value="PYRROLINE-5-CARBOXYLATE REDUCTASE 3"/>
    <property type="match status" value="1"/>
</dbReference>
<accession>A0ABY4EGL3</accession>
<protein>
    <recommendedName>
        <fullName evidence="5 6">Pyrroline-5-carboxylate reductase</fullName>
        <shortName evidence="5">P5C reductase</shortName>
        <shortName evidence="5">P5CR</shortName>
        <ecNumber evidence="5 6">1.5.1.2</ecNumber>
    </recommendedName>
    <alternativeName>
        <fullName evidence="5">PCA reductase</fullName>
    </alternativeName>
</protein>
<dbReference type="EMBL" id="CP095073">
    <property type="protein sequence ID" value="UOQ43611.1"/>
    <property type="molecule type" value="Genomic_DNA"/>
</dbReference>
<dbReference type="Gene3D" id="1.10.3730.10">
    <property type="entry name" value="ProC C-terminal domain-like"/>
    <property type="match status" value="1"/>
</dbReference>
<dbReference type="SUPFAM" id="SSF51735">
    <property type="entry name" value="NAD(P)-binding Rossmann-fold domains"/>
    <property type="match status" value="1"/>
</dbReference>
<evidence type="ECO:0000259" key="8">
    <source>
        <dbReference type="Pfam" id="PF03807"/>
    </source>
</evidence>
<comment type="pathway">
    <text evidence="5 7">Amino-acid biosynthesis; L-proline biosynthesis; L-proline from L-glutamate 5-semialdehyde: step 1/1.</text>
</comment>
<evidence type="ECO:0000259" key="9">
    <source>
        <dbReference type="Pfam" id="PF14748"/>
    </source>
</evidence>
<comment type="similarity">
    <text evidence="1 5 7">Belongs to the pyrroline-5-carboxylate reductase family.</text>
</comment>
<comment type="function">
    <text evidence="5">Catalyzes the reduction of 1-pyrroline-5-carboxylate (PCA) to L-proline.</text>
</comment>
<evidence type="ECO:0000313" key="11">
    <source>
        <dbReference type="Proteomes" id="UP000831787"/>
    </source>
</evidence>
<dbReference type="InterPro" id="IPR029036">
    <property type="entry name" value="P5CR_dimer"/>
</dbReference>
<dbReference type="Gene3D" id="3.40.50.720">
    <property type="entry name" value="NAD(P)-binding Rossmann-like Domain"/>
    <property type="match status" value="1"/>
</dbReference>
<keyword evidence="3 5" id="KW-0521">NADP</keyword>
<reference evidence="10 11" key="1">
    <citation type="submission" date="2022-04" db="EMBL/GenBank/DDBJ databases">
        <title>Halobacillus sp. isolated from saltern.</title>
        <authorList>
            <person name="Won M."/>
            <person name="Lee C.-M."/>
            <person name="Woen H.-Y."/>
            <person name="Kwon S.-W."/>
        </authorList>
    </citation>
    <scope>NUCLEOTIDE SEQUENCE [LARGE SCALE GENOMIC DNA]</scope>
    <source>
        <strain evidence="10 11">SSBR10-3</strain>
    </source>
</reference>
<dbReference type="InterPro" id="IPR008927">
    <property type="entry name" value="6-PGluconate_DH-like_C_sf"/>
</dbReference>
<evidence type="ECO:0000256" key="3">
    <source>
        <dbReference type="ARBA" id="ARBA00022857"/>
    </source>
</evidence>
<comment type="catalytic activity">
    <reaction evidence="5 7">
        <text>L-proline + NADP(+) = (S)-1-pyrroline-5-carboxylate + NADPH + 2 H(+)</text>
        <dbReference type="Rhea" id="RHEA:14109"/>
        <dbReference type="ChEBI" id="CHEBI:15378"/>
        <dbReference type="ChEBI" id="CHEBI:17388"/>
        <dbReference type="ChEBI" id="CHEBI:57783"/>
        <dbReference type="ChEBI" id="CHEBI:58349"/>
        <dbReference type="ChEBI" id="CHEBI:60039"/>
        <dbReference type="EC" id="1.5.1.2"/>
    </reaction>
</comment>
<sequence>MNKKIGFLGCGQMGQAMIHGMVKAGVVPANQIAATAITDETIDFVAEEYGINITSDNKKLAQESDILFLAVKPYIYKEVIEEIKDEIAKDTVVVTIAAGVTLEATKKAFGFNVKVIRSMPNTPSLVGAGMSVLCPNEFVTKEELADVLEIVESFGEAEVIAEKLMDVVPSLSGSSPAFVYMFIEAMTDSAVQQGFPRDKAYKLASQAVMGAAKMVLESGKHPGQLKDDVCTPGGVTIDAVAALEESGLRSSVIQGMTACTNRARELSKGE</sequence>
<dbReference type="NCBIfam" id="TIGR00112">
    <property type="entry name" value="proC"/>
    <property type="match status" value="1"/>
</dbReference>
<comment type="catalytic activity">
    <reaction evidence="5">
        <text>L-proline + NAD(+) = (S)-1-pyrroline-5-carboxylate + NADH + 2 H(+)</text>
        <dbReference type="Rhea" id="RHEA:14105"/>
        <dbReference type="ChEBI" id="CHEBI:15378"/>
        <dbReference type="ChEBI" id="CHEBI:17388"/>
        <dbReference type="ChEBI" id="CHEBI:57540"/>
        <dbReference type="ChEBI" id="CHEBI:57945"/>
        <dbReference type="ChEBI" id="CHEBI:60039"/>
        <dbReference type="EC" id="1.5.1.2"/>
    </reaction>
</comment>
<dbReference type="InterPro" id="IPR028939">
    <property type="entry name" value="P5C_Rdtase_cat_N"/>
</dbReference>
<evidence type="ECO:0000256" key="7">
    <source>
        <dbReference type="RuleBase" id="RU003903"/>
    </source>
</evidence>
<comment type="subcellular location">
    <subcellularLocation>
        <location evidence="5">Cytoplasm</location>
    </subcellularLocation>
</comment>